<protein>
    <recommendedName>
        <fullName evidence="1">CCZ1/INTU/HPS4 third Longin domain-containing protein</fullName>
    </recommendedName>
</protein>
<organism evidence="2 3">
    <name type="scientific">Phytophthora cactorum</name>
    <dbReference type="NCBI Taxonomy" id="29920"/>
    <lineage>
        <taxon>Eukaryota</taxon>
        <taxon>Sar</taxon>
        <taxon>Stramenopiles</taxon>
        <taxon>Oomycota</taxon>
        <taxon>Peronosporomycetes</taxon>
        <taxon>Peronosporales</taxon>
        <taxon>Peronosporaceae</taxon>
        <taxon>Phytophthora</taxon>
    </lineage>
</organism>
<dbReference type="PANTHER" id="PTHR13056">
    <property type="entry name" value="VACUOLAR FUSION PROTEIN CCZ1 HOMOLOG-RELATED"/>
    <property type="match status" value="1"/>
</dbReference>
<dbReference type="Pfam" id="PF19033">
    <property type="entry name" value="Intu_longin_3"/>
    <property type="match status" value="1"/>
</dbReference>
<dbReference type="PANTHER" id="PTHR13056:SF0">
    <property type="entry name" value="VACUOLAR FUSION PROTEIN CCZ1 HOMOLOG-RELATED"/>
    <property type="match status" value="1"/>
</dbReference>
<evidence type="ECO:0000313" key="3">
    <source>
        <dbReference type="Proteomes" id="UP000688947"/>
    </source>
</evidence>
<dbReference type="Proteomes" id="UP000688947">
    <property type="component" value="Unassembled WGS sequence"/>
</dbReference>
<reference evidence="2" key="1">
    <citation type="submission" date="2021-01" db="EMBL/GenBank/DDBJ databases">
        <title>Phytophthora aleatoria, a newly-described species from Pinus radiata is distinct from Phytophthora cactorum isolates based on comparative genomics.</title>
        <authorList>
            <person name="Mcdougal R."/>
            <person name="Panda P."/>
            <person name="Williams N."/>
            <person name="Studholme D.J."/>
        </authorList>
    </citation>
    <scope>NUCLEOTIDE SEQUENCE</scope>
    <source>
        <strain evidence="2">NZFS 3830</strain>
    </source>
</reference>
<dbReference type="GO" id="GO:0035658">
    <property type="term" value="C:Mon1-Ccz1 complex"/>
    <property type="evidence" value="ECO:0007669"/>
    <property type="project" value="InterPro"/>
</dbReference>
<sequence length="534" mass="61036">MLLLWHEALGSDDEQAAEDELYARVLYSQEDGEGGERLLQNLHLVQGLLTFVRMQRYRGDDEEKRETTTGWTPEWASVTLSRRRFFILEVEPQIFMALGVQPTVEIKDHRSAYKGLLREMYGMFRLFHGSIDSNLRLLPLVYAVNGEATSGRTTKYIDGMDLLMDIAATRKRLRKLRLAMRAHTYSVDLDQMHGNIVMTELREDRLAAEAALETLVAQSPASQLQRKCARFFPTLLQALDVRGSSGLSELQGLGYFPMDQPTFLALQTFVNGFHTEMNFSDENTGAERVEGSALFIKGNLLWSSLETASMQLLYNFLRLREERGMTMIRGDENHECDEPFPTQNAMPYPKQKKDPLICVEASNAAPRGLHAATLERLKDYLEGQQRFQNLAQLILTRYNATFAPEKSIPNLHPLPPFLYINRVNLAFRMQYVPRLLKSKEDDLFPIPSKLLGHYFPSSLMALVNELHGELHKSTSAGNREICVRTRHAGWVLAKKSETSHRELYVFFDSKISSVYDLSDSLQMLLHDQFGNVLF</sequence>
<dbReference type="InterPro" id="IPR013176">
    <property type="entry name" value="Ccz1"/>
</dbReference>
<evidence type="ECO:0000313" key="2">
    <source>
        <dbReference type="EMBL" id="KAG6959846.1"/>
    </source>
</evidence>
<dbReference type="VEuPathDB" id="FungiDB:PC110_g16039"/>
<name>A0A8T1UF91_9STRA</name>
<accession>A0A8T1UF91</accession>
<feature type="domain" description="CCZ1/INTU/HPS4 third Longin" evidence="1">
    <location>
        <begin position="415"/>
        <end position="519"/>
    </location>
</feature>
<dbReference type="InterPro" id="IPR043989">
    <property type="entry name" value="CCZ1/INTU/HSP4_longin_3"/>
</dbReference>
<evidence type="ECO:0000259" key="1">
    <source>
        <dbReference type="Pfam" id="PF19033"/>
    </source>
</evidence>
<dbReference type="OrthoDB" id="240546at2759"/>
<gene>
    <name evidence="2" type="ORF">JG687_00008553</name>
</gene>
<dbReference type="GO" id="GO:0016192">
    <property type="term" value="P:vesicle-mediated transport"/>
    <property type="evidence" value="ECO:0007669"/>
    <property type="project" value="InterPro"/>
</dbReference>
<comment type="caution">
    <text evidence="2">The sequence shown here is derived from an EMBL/GenBank/DDBJ whole genome shotgun (WGS) entry which is preliminary data.</text>
</comment>
<dbReference type="EMBL" id="JAENGZ010000415">
    <property type="protein sequence ID" value="KAG6959846.1"/>
    <property type="molecule type" value="Genomic_DNA"/>
</dbReference>
<dbReference type="AlphaFoldDB" id="A0A8T1UF91"/>
<proteinExistence type="predicted"/>